<dbReference type="EMBL" id="JBHULZ010000041">
    <property type="protein sequence ID" value="MFD2698701.1"/>
    <property type="molecule type" value="Genomic_DNA"/>
</dbReference>
<dbReference type="RefSeq" id="WP_379048551.1">
    <property type="nucleotide sequence ID" value="NZ_JBHULZ010000041.1"/>
</dbReference>
<sequence length="154" mass="17359">MNSISSPIVSQLKNFQLTNESHLSQLALHLSINIPNHSFYNFALYNLSNQTCSTLVVILSDGTTNRYKDKPVETQLSLDIDLSLLNFTSIINQQLQIISYHQLPGEVEPSPMLENLKELVLEHQMNTYQILCEDEANQHLQYPIEACGGIISNA</sequence>
<comment type="caution">
    <text evidence="1">The sequence shown here is derived from an EMBL/GenBank/DDBJ whole genome shotgun (WGS) entry which is preliminary data.</text>
</comment>
<dbReference type="Proteomes" id="UP001597357">
    <property type="component" value="Unassembled WGS sequence"/>
</dbReference>
<name>A0ABW5SG72_9FLAO</name>
<organism evidence="1 2">
    <name type="scientific">Mesonia sediminis</name>
    <dbReference type="NCBI Taxonomy" id="1703946"/>
    <lineage>
        <taxon>Bacteria</taxon>
        <taxon>Pseudomonadati</taxon>
        <taxon>Bacteroidota</taxon>
        <taxon>Flavobacteriia</taxon>
        <taxon>Flavobacteriales</taxon>
        <taxon>Flavobacteriaceae</taxon>
        <taxon>Mesonia</taxon>
    </lineage>
</organism>
<evidence type="ECO:0000313" key="2">
    <source>
        <dbReference type="Proteomes" id="UP001597357"/>
    </source>
</evidence>
<accession>A0ABW5SG72</accession>
<evidence type="ECO:0000313" key="1">
    <source>
        <dbReference type="EMBL" id="MFD2698701.1"/>
    </source>
</evidence>
<reference evidence="2" key="1">
    <citation type="journal article" date="2019" name="Int. J. Syst. Evol. Microbiol.">
        <title>The Global Catalogue of Microorganisms (GCM) 10K type strain sequencing project: providing services to taxonomists for standard genome sequencing and annotation.</title>
        <authorList>
            <consortium name="The Broad Institute Genomics Platform"/>
            <consortium name="The Broad Institute Genome Sequencing Center for Infectious Disease"/>
            <person name="Wu L."/>
            <person name="Ma J."/>
        </authorList>
    </citation>
    <scope>NUCLEOTIDE SEQUENCE [LARGE SCALE GENOMIC DNA]</scope>
    <source>
        <strain evidence="2">KCTC 42255</strain>
    </source>
</reference>
<keyword evidence="2" id="KW-1185">Reference proteome</keyword>
<proteinExistence type="predicted"/>
<gene>
    <name evidence="1" type="ORF">ACFSQ0_11920</name>
</gene>
<protein>
    <submittedName>
        <fullName evidence="1">Uncharacterized protein</fullName>
    </submittedName>
</protein>